<dbReference type="GO" id="GO:0050660">
    <property type="term" value="F:flavin adenine dinucleotide binding"/>
    <property type="evidence" value="ECO:0007669"/>
    <property type="project" value="InterPro"/>
</dbReference>
<dbReference type="Pfam" id="PF00441">
    <property type="entry name" value="Acyl-CoA_dh_1"/>
    <property type="match status" value="1"/>
</dbReference>
<dbReference type="SUPFAM" id="SSF47203">
    <property type="entry name" value="Acyl-CoA dehydrogenase C-terminal domain-like"/>
    <property type="match status" value="1"/>
</dbReference>
<evidence type="ECO:0000259" key="7">
    <source>
        <dbReference type="Pfam" id="PF00441"/>
    </source>
</evidence>
<evidence type="ECO:0000256" key="6">
    <source>
        <dbReference type="RuleBase" id="RU362125"/>
    </source>
</evidence>
<protein>
    <submittedName>
        <fullName evidence="10">Acyl-CoA dehydrogenase family protein</fullName>
    </submittedName>
</protein>
<feature type="domain" description="Acyl-CoA dehydrogenase/oxidase C-terminal" evidence="7">
    <location>
        <begin position="261"/>
        <end position="402"/>
    </location>
</feature>
<dbReference type="RefSeq" id="WP_270070436.1">
    <property type="nucleotide sequence ID" value="NZ_JAJAQC010000003.1"/>
</dbReference>
<dbReference type="Proteomes" id="UP001140076">
    <property type="component" value="Unassembled WGS sequence"/>
</dbReference>
<comment type="cofactor">
    <cofactor evidence="1 6">
        <name>FAD</name>
        <dbReference type="ChEBI" id="CHEBI:57692"/>
    </cofactor>
</comment>
<keyword evidence="5 6" id="KW-0560">Oxidoreductase</keyword>
<dbReference type="GO" id="GO:0005737">
    <property type="term" value="C:cytoplasm"/>
    <property type="evidence" value="ECO:0007669"/>
    <property type="project" value="TreeGrafter"/>
</dbReference>
<accession>A0A9X3NS83</accession>
<dbReference type="InterPro" id="IPR009075">
    <property type="entry name" value="AcylCo_DH/oxidase_C"/>
</dbReference>
<evidence type="ECO:0000313" key="11">
    <source>
        <dbReference type="Proteomes" id="UP001140076"/>
    </source>
</evidence>
<dbReference type="InterPro" id="IPR036250">
    <property type="entry name" value="AcylCo_DH-like_C"/>
</dbReference>
<feature type="domain" description="Acyl-CoA oxidase/dehydrogenase middle" evidence="8">
    <location>
        <begin position="134"/>
        <end position="243"/>
    </location>
</feature>
<dbReference type="GO" id="GO:0033539">
    <property type="term" value="P:fatty acid beta-oxidation using acyl-CoA dehydrogenase"/>
    <property type="evidence" value="ECO:0007669"/>
    <property type="project" value="TreeGrafter"/>
</dbReference>
<dbReference type="GO" id="GO:0003995">
    <property type="term" value="F:acyl-CoA dehydrogenase activity"/>
    <property type="evidence" value="ECO:0007669"/>
    <property type="project" value="TreeGrafter"/>
</dbReference>
<dbReference type="Pfam" id="PF02771">
    <property type="entry name" value="Acyl-CoA_dh_N"/>
    <property type="match status" value="1"/>
</dbReference>
<proteinExistence type="inferred from homology"/>
<dbReference type="InterPro" id="IPR037069">
    <property type="entry name" value="AcylCoA_DH/ox_N_sf"/>
</dbReference>
<evidence type="ECO:0000256" key="5">
    <source>
        <dbReference type="ARBA" id="ARBA00023002"/>
    </source>
</evidence>
<dbReference type="PANTHER" id="PTHR48083">
    <property type="entry name" value="MEDIUM-CHAIN SPECIFIC ACYL-COA DEHYDROGENASE, MITOCHONDRIAL-RELATED"/>
    <property type="match status" value="1"/>
</dbReference>
<dbReference type="InterPro" id="IPR050741">
    <property type="entry name" value="Acyl-CoA_dehydrogenase"/>
</dbReference>
<keyword evidence="4 6" id="KW-0274">FAD</keyword>
<dbReference type="Pfam" id="PF02770">
    <property type="entry name" value="Acyl-CoA_dh_M"/>
    <property type="match status" value="1"/>
</dbReference>
<dbReference type="PANTHER" id="PTHR48083:SF2">
    <property type="entry name" value="MEDIUM-CHAIN SPECIFIC ACYL-COA DEHYDROGENASE, MITOCHONDRIAL"/>
    <property type="match status" value="1"/>
</dbReference>
<sequence>MRAAVAGATLPDHQPSWEFPFYDSGHDEFRARVRARLADAVLPGADDWERQGFIGAAGWRALGAAGLLGEPHDGPGFLRSAVLLEELGATGYAGVRSAVGVHAYMAASYLLLFGSEAQRAAWLPAARRGERVTALAITEHQAGSDLSDLRTVAVPRPEGGFRLDGHKCYIANGTRAGLLVVLARTGAPREAPDPPRRAPGGGNGLAGASLLLVDADAPGVVRRPQPMSGYRSADVAEIVFDGVDLPADALLGRPGRALLQLMRALDFERLVAGLLAVGGVRHTLELLGAHLAARRMRGGPLGARQAVRHQVADLLAEYDTVRRYAHHAAWLHSQGRLDTRTASVVKLRATELAVGAAQTCARLHGAQGYLEDSAVARVHRDALAGTIAAGASELLRDLIAEAPAT</sequence>
<dbReference type="Gene3D" id="1.20.140.10">
    <property type="entry name" value="Butyryl-CoA Dehydrogenase, subunit A, domain 3"/>
    <property type="match status" value="1"/>
</dbReference>
<evidence type="ECO:0000259" key="9">
    <source>
        <dbReference type="Pfam" id="PF02771"/>
    </source>
</evidence>
<evidence type="ECO:0000313" key="10">
    <source>
        <dbReference type="EMBL" id="MDA0563151.1"/>
    </source>
</evidence>
<name>A0A9X3NS83_9ACTN</name>
<dbReference type="InterPro" id="IPR006091">
    <property type="entry name" value="Acyl-CoA_Oxase/DH_mid-dom"/>
</dbReference>
<evidence type="ECO:0000256" key="1">
    <source>
        <dbReference type="ARBA" id="ARBA00001974"/>
    </source>
</evidence>
<evidence type="ECO:0000256" key="3">
    <source>
        <dbReference type="ARBA" id="ARBA00022630"/>
    </source>
</evidence>
<keyword evidence="3 6" id="KW-0285">Flavoprotein</keyword>
<keyword evidence="11" id="KW-1185">Reference proteome</keyword>
<dbReference type="EMBL" id="JAJAQC010000003">
    <property type="protein sequence ID" value="MDA0563151.1"/>
    <property type="molecule type" value="Genomic_DNA"/>
</dbReference>
<dbReference type="AlphaFoldDB" id="A0A9X3NS83"/>
<gene>
    <name evidence="10" type="ORF">LG943_02230</name>
</gene>
<evidence type="ECO:0000256" key="2">
    <source>
        <dbReference type="ARBA" id="ARBA00009347"/>
    </source>
</evidence>
<feature type="domain" description="Acyl-CoA dehydrogenase/oxidase N-terminal" evidence="9">
    <location>
        <begin position="26"/>
        <end position="130"/>
    </location>
</feature>
<dbReference type="InterPro" id="IPR013786">
    <property type="entry name" value="AcylCoA_DH/ox_N"/>
</dbReference>
<dbReference type="SUPFAM" id="SSF56645">
    <property type="entry name" value="Acyl-CoA dehydrogenase NM domain-like"/>
    <property type="match status" value="1"/>
</dbReference>
<dbReference type="InterPro" id="IPR009100">
    <property type="entry name" value="AcylCoA_DH/oxidase_NM_dom_sf"/>
</dbReference>
<organism evidence="10 11">
    <name type="scientific">Streptomonospora mangrovi</name>
    <dbReference type="NCBI Taxonomy" id="2883123"/>
    <lineage>
        <taxon>Bacteria</taxon>
        <taxon>Bacillati</taxon>
        <taxon>Actinomycetota</taxon>
        <taxon>Actinomycetes</taxon>
        <taxon>Streptosporangiales</taxon>
        <taxon>Nocardiopsidaceae</taxon>
        <taxon>Streptomonospora</taxon>
    </lineage>
</organism>
<comment type="similarity">
    <text evidence="2 6">Belongs to the acyl-CoA dehydrogenase family.</text>
</comment>
<dbReference type="Gene3D" id="1.10.540.10">
    <property type="entry name" value="Acyl-CoA dehydrogenase/oxidase, N-terminal domain"/>
    <property type="match status" value="1"/>
</dbReference>
<reference evidence="10" key="1">
    <citation type="submission" date="2021-10" db="EMBL/GenBank/DDBJ databases">
        <title>Streptomonospora sp. nov., isolated from mangrove soil.</title>
        <authorList>
            <person name="Chen X."/>
            <person name="Ge X."/>
            <person name="Liu W."/>
        </authorList>
    </citation>
    <scope>NUCLEOTIDE SEQUENCE</scope>
    <source>
        <strain evidence="10">S1-112</strain>
    </source>
</reference>
<comment type="caution">
    <text evidence="10">The sequence shown here is derived from an EMBL/GenBank/DDBJ whole genome shotgun (WGS) entry which is preliminary data.</text>
</comment>
<dbReference type="Gene3D" id="2.40.110.10">
    <property type="entry name" value="Butyryl-CoA Dehydrogenase, subunit A, domain 2"/>
    <property type="match status" value="1"/>
</dbReference>
<evidence type="ECO:0000256" key="4">
    <source>
        <dbReference type="ARBA" id="ARBA00022827"/>
    </source>
</evidence>
<dbReference type="InterPro" id="IPR046373">
    <property type="entry name" value="Acyl-CoA_Oxase/DH_mid-dom_sf"/>
</dbReference>
<evidence type="ECO:0000259" key="8">
    <source>
        <dbReference type="Pfam" id="PF02770"/>
    </source>
</evidence>